<sequence length="129" mass="15031">MKKYLLIILLSLSLPAQAITLDELYKRYDPQGESAFDAKRGEQFWHKKHTAEDGSIRQCTTCHGDDLSKPGEHIKTKKVIDPLARSANAKRFTKMKKIKKWFKRNCKWTVGRECTNQEKGDLIKYLTQF</sequence>
<organism evidence="7">
    <name type="scientific">Candidatus Tenderia electrophaga</name>
    <dbReference type="NCBI Taxonomy" id="1748243"/>
    <lineage>
        <taxon>Bacteria</taxon>
        <taxon>Pseudomonadati</taxon>
        <taxon>Pseudomonadota</taxon>
        <taxon>Gammaproteobacteria</taxon>
        <taxon>Candidatus Tenderiales</taxon>
        <taxon>Candidatus Tenderiaceae</taxon>
        <taxon>Candidatus Tenderia</taxon>
    </lineage>
</organism>
<protein>
    <submittedName>
        <fullName evidence="7">DUF1924 domain-containing protein</fullName>
    </submittedName>
</protein>
<dbReference type="InterPro" id="IPR036909">
    <property type="entry name" value="Cyt_c-like_dom_sf"/>
</dbReference>
<dbReference type="InterPro" id="IPR015170">
    <property type="entry name" value="DUF1924_SHP"/>
</dbReference>
<dbReference type="Pfam" id="PF09086">
    <property type="entry name" value="DUF1924"/>
    <property type="match status" value="1"/>
</dbReference>
<keyword evidence="5" id="KW-0732">Signal</keyword>
<dbReference type="Proteomes" id="UP000885832">
    <property type="component" value="Unassembled WGS sequence"/>
</dbReference>
<keyword evidence="2 4" id="KW-0479">Metal-binding</keyword>
<evidence type="ECO:0000313" key="7">
    <source>
        <dbReference type="EMBL" id="HHJ81293.1"/>
    </source>
</evidence>
<keyword evidence="1 4" id="KW-0349">Heme</keyword>
<dbReference type="AlphaFoldDB" id="A0A832N438"/>
<keyword evidence="3 4" id="KW-0408">Iron</keyword>
<dbReference type="EMBL" id="DRNF01000417">
    <property type="protein sequence ID" value="HHJ81293.1"/>
    <property type="molecule type" value="Genomic_DNA"/>
</dbReference>
<dbReference type="GO" id="GO:0046872">
    <property type="term" value="F:metal ion binding"/>
    <property type="evidence" value="ECO:0007669"/>
    <property type="project" value="UniProtKB-KW"/>
</dbReference>
<dbReference type="PROSITE" id="PS51007">
    <property type="entry name" value="CYTC"/>
    <property type="match status" value="1"/>
</dbReference>
<name>A0A832N438_9GAMM</name>
<dbReference type="Gene3D" id="1.10.760.10">
    <property type="entry name" value="Cytochrome c-like domain"/>
    <property type="match status" value="1"/>
</dbReference>
<feature type="domain" description="Cytochrome c" evidence="6">
    <location>
        <begin position="36"/>
        <end position="129"/>
    </location>
</feature>
<dbReference type="InterPro" id="IPR009056">
    <property type="entry name" value="Cyt_c-like_dom"/>
</dbReference>
<gene>
    <name evidence="7" type="ORF">ENJ65_06630</name>
</gene>
<reference evidence="7" key="1">
    <citation type="journal article" date="2020" name="mSystems">
        <title>Genome- and Community-Level Interaction Insights into Carbon Utilization and Element Cycling Functions of Hydrothermarchaeota in Hydrothermal Sediment.</title>
        <authorList>
            <person name="Zhou Z."/>
            <person name="Liu Y."/>
            <person name="Xu W."/>
            <person name="Pan J."/>
            <person name="Luo Z.H."/>
            <person name="Li M."/>
        </authorList>
    </citation>
    <scope>NUCLEOTIDE SEQUENCE [LARGE SCALE GENOMIC DNA]</scope>
    <source>
        <strain evidence="7">HyVt-505</strain>
    </source>
</reference>
<dbReference type="GO" id="GO:0020037">
    <property type="term" value="F:heme binding"/>
    <property type="evidence" value="ECO:0007669"/>
    <property type="project" value="InterPro"/>
</dbReference>
<feature type="chain" id="PRO_5032376841" evidence="5">
    <location>
        <begin position="19"/>
        <end position="129"/>
    </location>
</feature>
<evidence type="ECO:0000256" key="4">
    <source>
        <dbReference type="PROSITE-ProRule" id="PRU00433"/>
    </source>
</evidence>
<proteinExistence type="predicted"/>
<evidence type="ECO:0000256" key="5">
    <source>
        <dbReference type="SAM" id="SignalP"/>
    </source>
</evidence>
<accession>A0A832N438</accession>
<evidence type="ECO:0000256" key="1">
    <source>
        <dbReference type="ARBA" id="ARBA00022617"/>
    </source>
</evidence>
<feature type="signal peptide" evidence="5">
    <location>
        <begin position="1"/>
        <end position="18"/>
    </location>
</feature>
<evidence type="ECO:0000256" key="2">
    <source>
        <dbReference type="ARBA" id="ARBA00022723"/>
    </source>
</evidence>
<dbReference type="GO" id="GO:0009055">
    <property type="term" value="F:electron transfer activity"/>
    <property type="evidence" value="ECO:0007669"/>
    <property type="project" value="InterPro"/>
</dbReference>
<evidence type="ECO:0000259" key="6">
    <source>
        <dbReference type="PROSITE" id="PS51007"/>
    </source>
</evidence>
<comment type="caution">
    <text evidence="7">The sequence shown here is derived from an EMBL/GenBank/DDBJ whole genome shotgun (WGS) entry which is preliminary data.</text>
</comment>
<evidence type="ECO:0000256" key="3">
    <source>
        <dbReference type="ARBA" id="ARBA00023004"/>
    </source>
</evidence>
<dbReference type="SUPFAM" id="SSF46626">
    <property type="entry name" value="Cytochrome c"/>
    <property type="match status" value="1"/>
</dbReference>